<name>A0A0L6JTE5_9FIRM</name>
<organism evidence="5 6">
    <name type="scientific">Pseudobacteroides cellulosolvens ATCC 35603 = DSM 2933</name>
    <dbReference type="NCBI Taxonomy" id="398512"/>
    <lineage>
        <taxon>Bacteria</taxon>
        <taxon>Bacillati</taxon>
        <taxon>Bacillota</taxon>
        <taxon>Clostridia</taxon>
        <taxon>Eubacteriales</taxon>
        <taxon>Oscillospiraceae</taxon>
        <taxon>Pseudobacteroides</taxon>
    </lineage>
</organism>
<accession>A0A0L6JTE5</accession>
<dbReference type="AlphaFoldDB" id="A0A0L6JTE5"/>
<dbReference type="PANTHER" id="PTHR43280:SF2">
    <property type="entry name" value="HTH-TYPE TRANSCRIPTIONAL REGULATOR EXSA"/>
    <property type="match status" value="1"/>
</dbReference>
<dbReference type="SMART" id="SM00342">
    <property type="entry name" value="HTH_ARAC"/>
    <property type="match status" value="1"/>
</dbReference>
<proteinExistence type="predicted"/>
<evidence type="ECO:0000313" key="5">
    <source>
        <dbReference type="EMBL" id="KNY28687.1"/>
    </source>
</evidence>
<dbReference type="InterPro" id="IPR009057">
    <property type="entry name" value="Homeodomain-like_sf"/>
</dbReference>
<keyword evidence="6" id="KW-1185">Reference proteome</keyword>
<dbReference type="EMBL" id="LGTC01000001">
    <property type="protein sequence ID" value="KNY28687.1"/>
    <property type="molecule type" value="Genomic_DNA"/>
</dbReference>
<gene>
    <name evidence="5" type="ORF">Bccel_3961</name>
</gene>
<dbReference type="GO" id="GO:0043565">
    <property type="term" value="F:sequence-specific DNA binding"/>
    <property type="evidence" value="ECO:0007669"/>
    <property type="project" value="InterPro"/>
</dbReference>
<keyword evidence="3" id="KW-0804">Transcription</keyword>
<reference evidence="6" key="1">
    <citation type="submission" date="2015-07" db="EMBL/GenBank/DDBJ databases">
        <title>Near-Complete Genome Sequence of the Cellulolytic Bacterium Bacteroides (Pseudobacteroides) cellulosolvens ATCC 35603.</title>
        <authorList>
            <person name="Dassa B."/>
            <person name="Utturkar S.M."/>
            <person name="Klingeman D.M."/>
            <person name="Hurt R.A."/>
            <person name="Keller M."/>
            <person name="Xu J."/>
            <person name="Reddy Y.H.K."/>
            <person name="Borovok I."/>
            <person name="Grinberg I.R."/>
            <person name="Lamed R."/>
            <person name="Zhivin O."/>
            <person name="Bayer E.A."/>
            <person name="Brown S.D."/>
        </authorList>
    </citation>
    <scope>NUCLEOTIDE SEQUENCE [LARGE SCALE GENOMIC DNA]</scope>
    <source>
        <strain evidence="6">DSM 2933</strain>
    </source>
</reference>
<feature type="domain" description="HTH araC/xylS-type" evidence="4">
    <location>
        <begin position="166"/>
        <end position="266"/>
    </location>
</feature>
<evidence type="ECO:0000313" key="6">
    <source>
        <dbReference type="Proteomes" id="UP000036923"/>
    </source>
</evidence>
<comment type="caution">
    <text evidence="5">The sequence shown here is derived from an EMBL/GenBank/DDBJ whole genome shotgun (WGS) entry which is preliminary data.</text>
</comment>
<dbReference type="Pfam" id="PF12833">
    <property type="entry name" value="HTH_18"/>
    <property type="match status" value="1"/>
</dbReference>
<dbReference type="InterPro" id="IPR018062">
    <property type="entry name" value="HTH_AraC-typ_CS"/>
</dbReference>
<dbReference type="PANTHER" id="PTHR43280">
    <property type="entry name" value="ARAC-FAMILY TRANSCRIPTIONAL REGULATOR"/>
    <property type="match status" value="1"/>
</dbReference>
<evidence type="ECO:0000256" key="2">
    <source>
        <dbReference type="ARBA" id="ARBA00023125"/>
    </source>
</evidence>
<dbReference type="PROSITE" id="PS00041">
    <property type="entry name" value="HTH_ARAC_FAMILY_1"/>
    <property type="match status" value="1"/>
</dbReference>
<keyword evidence="2" id="KW-0238">DNA-binding</keyword>
<dbReference type="Proteomes" id="UP000036923">
    <property type="component" value="Unassembled WGS sequence"/>
</dbReference>
<dbReference type="Gene3D" id="1.10.10.60">
    <property type="entry name" value="Homeodomain-like"/>
    <property type="match status" value="1"/>
</dbReference>
<evidence type="ECO:0000259" key="4">
    <source>
        <dbReference type="PROSITE" id="PS01124"/>
    </source>
</evidence>
<dbReference type="SUPFAM" id="SSF46689">
    <property type="entry name" value="Homeodomain-like"/>
    <property type="match status" value="1"/>
</dbReference>
<sequence>MKNVISKFIGSSRYAVKYTDNCIYIAPHELLKPYISHYRISFPNNSVIPEVLTIIPDASGCLVFTVVGNTLESLLWGATTETVIVKNDVNHCPMRLFIEFLPQGLFYFTGITQSDLTDIKLPLWQVNRHLYSQVERAFEVTSNLDDFIEVLNKILLPYIQEKERLPVLLAAIEQLKRSSGTITVNELSNITYYSERHLNRIFKEYVGTSVKTFSRIIRINTSIEKMKEQKSILTVLAQDIGFFDQSHFIRDFKSVCGVTPKDYALNMSDFYNEGLKF</sequence>
<dbReference type="GO" id="GO:0003700">
    <property type="term" value="F:DNA-binding transcription factor activity"/>
    <property type="evidence" value="ECO:0007669"/>
    <property type="project" value="InterPro"/>
</dbReference>
<dbReference type="InterPro" id="IPR018060">
    <property type="entry name" value="HTH_AraC"/>
</dbReference>
<keyword evidence="1" id="KW-0805">Transcription regulation</keyword>
<dbReference type="PATRIC" id="fig|398512.5.peg.4142"/>
<dbReference type="PROSITE" id="PS01124">
    <property type="entry name" value="HTH_ARAC_FAMILY_2"/>
    <property type="match status" value="1"/>
</dbReference>
<dbReference type="STRING" id="398512.Bccel_3961"/>
<evidence type="ECO:0000256" key="3">
    <source>
        <dbReference type="ARBA" id="ARBA00023163"/>
    </source>
</evidence>
<protein>
    <submittedName>
        <fullName evidence="5">Transcriptional regulator with only HTH domain, AraC family</fullName>
    </submittedName>
</protein>
<dbReference type="eggNOG" id="COG2207">
    <property type="taxonomic scope" value="Bacteria"/>
</dbReference>
<evidence type="ECO:0000256" key="1">
    <source>
        <dbReference type="ARBA" id="ARBA00023015"/>
    </source>
</evidence>